<comment type="caution">
    <text evidence="1">The sequence shown here is derived from an EMBL/GenBank/DDBJ whole genome shotgun (WGS) entry which is preliminary data.</text>
</comment>
<dbReference type="GeneID" id="25259810"/>
<evidence type="ECO:0000313" key="1">
    <source>
        <dbReference type="EMBL" id="KGG51251.1"/>
    </source>
</evidence>
<name>A0A098VU76_9MICR</name>
<gene>
    <name evidence="1" type="ORF">DI09_3p130</name>
</gene>
<dbReference type="EMBL" id="JMKJ01000333">
    <property type="protein sequence ID" value="KGG51251.1"/>
    <property type="molecule type" value="Genomic_DNA"/>
</dbReference>
<dbReference type="Proteomes" id="UP000029725">
    <property type="component" value="Unassembled WGS sequence"/>
</dbReference>
<protein>
    <submittedName>
        <fullName evidence="1">Uncharacterized protein</fullName>
    </submittedName>
</protein>
<keyword evidence="2" id="KW-1185">Reference proteome</keyword>
<dbReference type="HOGENOM" id="CLU_2469583_0_0_1"/>
<evidence type="ECO:0000313" key="2">
    <source>
        <dbReference type="Proteomes" id="UP000029725"/>
    </source>
</evidence>
<dbReference type="RefSeq" id="XP_013237678.1">
    <property type="nucleotide sequence ID" value="XM_013382224.1"/>
</dbReference>
<sequence length="88" mass="9814">MQLITAVTYICTFECHESQKVRHKDALFRKLASILSTHGNCFNGWQIAWELSATPWNLFGPAPPLTAFLSSGVKTSLRIPSFAGEFKV</sequence>
<dbReference type="VEuPathDB" id="MicrosporidiaDB:DI09_3p130"/>
<dbReference type="AlphaFoldDB" id="A0A098VU76"/>
<accession>A0A098VU76</accession>
<reference evidence="1 2" key="1">
    <citation type="submission" date="2014-04" db="EMBL/GenBank/DDBJ databases">
        <title>A new species of microsporidia sheds light on the evolution of extreme parasitism.</title>
        <authorList>
            <person name="Haag K.L."/>
            <person name="James T.Y."/>
            <person name="Larsson R."/>
            <person name="Schaer T.M."/>
            <person name="Refardt D."/>
            <person name="Pombert J.-F."/>
            <person name="Ebert D."/>
        </authorList>
    </citation>
    <scope>NUCLEOTIDE SEQUENCE [LARGE SCALE GENOMIC DNA]</scope>
    <source>
        <strain evidence="1 2">UGP3</strain>
        <tissue evidence="1">Spores</tissue>
    </source>
</reference>
<organism evidence="1 2">
    <name type="scientific">Mitosporidium daphniae</name>
    <dbReference type="NCBI Taxonomy" id="1485682"/>
    <lineage>
        <taxon>Eukaryota</taxon>
        <taxon>Fungi</taxon>
        <taxon>Fungi incertae sedis</taxon>
        <taxon>Microsporidia</taxon>
        <taxon>Mitosporidium</taxon>
    </lineage>
</organism>
<proteinExistence type="predicted"/>